<comment type="caution">
    <text evidence="1">The sequence shown here is derived from an EMBL/GenBank/DDBJ whole genome shotgun (WGS) entry which is preliminary data.</text>
</comment>
<reference evidence="1 2" key="1">
    <citation type="submission" date="2019-12" db="EMBL/GenBank/DDBJ databases">
        <title>Auraticoccus cholistani sp. nov., an actinomycete isolated from soil of Cholistan desert.</title>
        <authorList>
            <person name="Cheema M.T."/>
        </authorList>
    </citation>
    <scope>NUCLEOTIDE SEQUENCE [LARGE SCALE GENOMIC DNA]</scope>
    <source>
        <strain evidence="1 2">F435</strain>
    </source>
</reference>
<organism evidence="1 2">
    <name type="scientific">Auraticoccus cholistanensis</name>
    <dbReference type="NCBI Taxonomy" id="2656650"/>
    <lineage>
        <taxon>Bacteria</taxon>
        <taxon>Bacillati</taxon>
        <taxon>Actinomycetota</taxon>
        <taxon>Actinomycetes</taxon>
        <taxon>Propionibacteriales</taxon>
        <taxon>Propionibacteriaceae</taxon>
        <taxon>Auraticoccus</taxon>
    </lineage>
</organism>
<sequence>MDVKDLMGKVVDALYDGLTGGSAELPLPDNVMINWIQPGIPFDESAFDFAIAGPFSGPTPLTLAYFKELVETLMGPPPQEGAPGGLSREDAVAQAKLMYQQHLLGTWEQWSRLVDFIPLPTPSAGDSRWRASGGQGKYKHVSVVYGQSGHRLSELYEDTLRRCEVADEQLTDAQKAIVERMRALLMETVEVEDFLTGEKTQESRDSKVMTAYKAKRNAYDNAVTDYASRLARANGGTAQDLIEWQRSGGIFRRRATEALRDWETSGYKLDVERAQATLNHILGSSMVAWKTRLLESIDDINNNTTGQFGYPFFPATVLPGSFARSDGWSEYDERHISRRTSSSSSSRSGSGGVAFSLGLFTIGGGGGHSVQEHQCQVEADDFGMHFEYTTVEISRPAFNPGFFASRGWRPTTEFVADHGPVHSDGQKPPKGAMIGYATKALFVRDLTIYSSAFASFMRSVQSQTEGGGMIGIGPFCIGGKYQQANRQDESNLQIDTSSITVRGMQLVGFMSALIDKAADPNPDVETWI</sequence>
<protein>
    <submittedName>
        <fullName evidence="1">Uncharacterized protein</fullName>
    </submittedName>
</protein>
<evidence type="ECO:0000313" key="2">
    <source>
        <dbReference type="Proteomes" id="UP000435304"/>
    </source>
</evidence>
<dbReference type="EMBL" id="WPCU01000007">
    <property type="protein sequence ID" value="MVA76681.1"/>
    <property type="molecule type" value="Genomic_DNA"/>
</dbReference>
<accession>A0A6A9UVF8</accession>
<name>A0A6A9UVF8_9ACTN</name>
<keyword evidence="2" id="KW-1185">Reference proteome</keyword>
<dbReference type="AlphaFoldDB" id="A0A6A9UVF8"/>
<dbReference type="RefSeq" id="WP_156610305.1">
    <property type="nucleotide sequence ID" value="NZ_WPCU01000007.1"/>
</dbReference>
<proteinExistence type="predicted"/>
<evidence type="ECO:0000313" key="1">
    <source>
        <dbReference type="EMBL" id="MVA76681.1"/>
    </source>
</evidence>
<dbReference type="Proteomes" id="UP000435304">
    <property type="component" value="Unassembled WGS sequence"/>
</dbReference>
<gene>
    <name evidence="1" type="ORF">GC722_11700</name>
</gene>